<keyword evidence="4" id="KW-1185">Reference proteome</keyword>
<reference evidence="3 4" key="1">
    <citation type="submission" date="2023-01" db="EMBL/GenBank/DDBJ databases">
        <authorList>
            <person name="Whitehead M."/>
        </authorList>
    </citation>
    <scope>NUCLEOTIDE SEQUENCE [LARGE SCALE GENOMIC DNA]</scope>
</reference>
<dbReference type="InterPro" id="IPR009057">
    <property type="entry name" value="Homeodomain-like_sf"/>
</dbReference>
<gene>
    <name evidence="3" type="ORF">MEUPH1_LOCUS9652</name>
</gene>
<sequence>MPRKTIRKPGTRTYQNYSHNTLETCLRAIRLKLMSQRAASDHYKIPRSTIKIKLKKYHGKSVGHSTVFSREEELCFAQHCVTFANFEFPLIPIDLKMTICRYLDSKGTQVPQFKNNIPQDDWVNSSLKRHPEENKNCGLNEDLVGQAFLDRL</sequence>
<evidence type="ECO:0000256" key="1">
    <source>
        <dbReference type="ARBA" id="ARBA00004123"/>
    </source>
</evidence>
<evidence type="ECO:0000313" key="3">
    <source>
        <dbReference type="EMBL" id="CAI6353540.1"/>
    </source>
</evidence>
<evidence type="ECO:0000313" key="4">
    <source>
        <dbReference type="Proteomes" id="UP001160148"/>
    </source>
</evidence>
<dbReference type="EMBL" id="CARXXK010000002">
    <property type="protein sequence ID" value="CAI6353540.1"/>
    <property type="molecule type" value="Genomic_DNA"/>
</dbReference>
<dbReference type="Gene3D" id="1.10.10.60">
    <property type="entry name" value="Homeodomain-like"/>
    <property type="match status" value="1"/>
</dbReference>
<organism evidence="3 4">
    <name type="scientific">Macrosiphum euphorbiae</name>
    <name type="common">potato aphid</name>
    <dbReference type="NCBI Taxonomy" id="13131"/>
    <lineage>
        <taxon>Eukaryota</taxon>
        <taxon>Metazoa</taxon>
        <taxon>Ecdysozoa</taxon>
        <taxon>Arthropoda</taxon>
        <taxon>Hexapoda</taxon>
        <taxon>Insecta</taxon>
        <taxon>Pterygota</taxon>
        <taxon>Neoptera</taxon>
        <taxon>Paraneoptera</taxon>
        <taxon>Hemiptera</taxon>
        <taxon>Sternorrhyncha</taxon>
        <taxon>Aphidomorpha</taxon>
        <taxon>Aphidoidea</taxon>
        <taxon>Aphididae</taxon>
        <taxon>Macrosiphini</taxon>
        <taxon>Macrosiphum</taxon>
    </lineage>
</organism>
<dbReference type="SUPFAM" id="SSF46689">
    <property type="entry name" value="Homeodomain-like"/>
    <property type="match status" value="1"/>
</dbReference>
<comment type="subcellular location">
    <subcellularLocation>
        <location evidence="1">Nucleus</location>
    </subcellularLocation>
</comment>
<evidence type="ECO:0000259" key="2">
    <source>
        <dbReference type="Pfam" id="PF05225"/>
    </source>
</evidence>
<dbReference type="Pfam" id="PF05225">
    <property type="entry name" value="HTH_psq"/>
    <property type="match status" value="1"/>
</dbReference>
<protein>
    <recommendedName>
        <fullName evidence="2">HTH psq-type domain-containing protein</fullName>
    </recommendedName>
</protein>
<proteinExistence type="predicted"/>
<feature type="domain" description="HTH psq-type" evidence="2">
    <location>
        <begin position="25"/>
        <end position="58"/>
    </location>
</feature>
<dbReference type="AlphaFoldDB" id="A0AAV0WCD8"/>
<dbReference type="InterPro" id="IPR007889">
    <property type="entry name" value="HTH_Psq"/>
</dbReference>
<comment type="caution">
    <text evidence="3">The sequence shown here is derived from an EMBL/GenBank/DDBJ whole genome shotgun (WGS) entry which is preliminary data.</text>
</comment>
<dbReference type="Proteomes" id="UP001160148">
    <property type="component" value="Unassembled WGS sequence"/>
</dbReference>
<dbReference type="GO" id="GO:0003677">
    <property type="term" value="F:DNA binding"/>
    <property type="evidence" value="ECO:0007669"/>
    <property type="project" value="InterPro"/>
</dbReference>
<dbReference type="GO" id="GO:0005634">
    <property type="term" value="C:nucleus"/>
    <property type="evidence" value="ECO:0007669"/>
    <property type="project" value="UniProtKB-SubCell"/>
</dbReference>
<name>A0AAV0WCD8_9HEMI</name>
<accession>A0AAV0WCD8</accession>